<evidence type="ECO:0000313" key="2">
    <source>
        <dbReference type="Proteomes" id="UP000245829"/>
    </source>
</evidence>
<comment type="caution">
    <text evidence="1">The sequence shown here is derived from an EMBL/GenBank/DDBJ whole genome shotgun (WGS) entry which is preliminary data.</text>
</comment>
<protein>
    <submittedName>
        <fullName evidence="1">Uncharacterized protein</fullName>
    </submittedName>
</protein>
<proteinExistence type="predicted"/>
<keyword evidence="2" id="KW-1185">Reference proteome</keyword>
<organism evidence="1 2">
    <name type="scientific">Nitrosopumilus zosterae</name>
    <dbReference type="NCBI Taxonomy" id="718286"/>
    <lineage>
        <taxon>Archaea</taxon>
        <taxon>Nitrososphaerota</taxon>
        <taxon>Nitrososphaeria</taxon>
        <taxon>Nitrosopumilales</taxon>
        <taxon>Nitrosopumilaceae</taxon>
        <taxon>Nitrosopumilus</taxon>
    </lineage>
</organism>
<reference evidence="1 2" key="1">
    <citation type="submission" date="2018-05" db="EMBL/GenBank/DDBJ databases">
        <title>genome sequencing of Nitrosopumilus sp. NM25.</title>
        <authorList>
            <person name="Mori K."/>
            <person name="Nakagawa T."/>
        </authorList>
    </citation>
    <scope>NUCLEOTIDE SEQUENCE [LARGE SCALE GENOMIC DNA]</scope>
    <source>
        <strain evidence="1 2">NM25</strain>
    </source>
</reference>
<dbReference type="AlphaFoldDB" id="A0A2S2KP76"/>
<sequence>MSKCLYKNSQFETICTNETDLDSKLCIFHDLKYYQEHPDEISDAFQKK</sequence>
<name>A0A2S2KP76_9ARCH</name>
<gene>
    <name evidence="1" type="ORF">NZNM25_00860</name>
</gene>
<evidence type="ECO:0000313" key="1">
    <source>
        <dbReference type="EMBL" id="GBH33295.1"/>
    </source>
</evidence>
<dbReference type="Proteomes" id="UP000245829">
    <property type="component" value="Unassembled WGS sequence"/>
</dbReference>
<accession>A0A2S2KP76</accession>
<dbReference type="EMBL" id="BGKI01000001">
    <property type="protein sequence ID" value="GBH33295.1"/>
    <property type="molecule type" value="Genomic_DNA"/>
</dbReference>